<evidence type="ECO:0000313" key="2">
    <source>
        <dbReference type="EMBL" id="MFC3111227.1"/>
    </source>
</evidence>
<evidence type="ECO:0000313" key="3">
    <source>
        <dbReference type="Proteomes" id="UP001595530"/>
    </source>
</evidence>
<feature type="domain" description="Glycosyltransferase 2-like prokaryotic type" evidence="1">
    <location>
        <begin position="78"/>
        <end position="274"/>
    </location>
</feature>
<proteinExistence type="predicted"/>
<comment type="caution">
    <text evidence="2">The sequence shown here is derived from an EMBL/GenBank/DDBJ whole genome shotgun (WGS) entry which is preliminary data.</text>
</comment>
<name>A0ABV7FBZ4_9BURK</name>
<sequence length="344" mass="39890">MADMTALIPLDLARRPKQLFQRVNKLVSTLTNAGIRVVVSHNDRCTRWDEKLKSAAKLLWGTNAILASGHLYDGLSNNAILRNHGFGEIKTNFLLLLDADIFPDTNLFFELFNSVHELKEPFAMAPCLYLTNNGSNKIQRENRPKELIEAYLNFQKQLTQHLASPSSVMVLWSTDFADIGGFNEAYSGHSYEDFDFMIRLALKKNVISFSQEMLVDKPYRAPLLAEGFRAMLSPLCFNWILKKKFALHLHHAKNRDEKYYSKRSDNSYLFNKKMRAMLDGNQENLSHKSPLWLANMFFETCYLYETDSSEFFALLDARPDFLDRGGRIWRSTRRSLRIIRNFFS</sequence>
<dbReference type="RefSeq" id="WP_390322664.1">
    <property type="nucleotide sequence ID" value="NZ_JBHRTP010000105.1"/>
</dbReference>
<gene>
    <name evidence="2" type="ORF">ACFOFO_25310</name>
</gene>
<evidence type="ECO:0000259" key="1">
    <source>
        <dbReference type="Pfam" id="PF10111"/>
    </source>
</evidence>
<protein>
    <submittedName>
        <fullName evidence="2">Galactosyltransferase-related protein</fullName>
    </submittedName>
</protein>
<dbReference type="Gene3D" id="3.90.550.10">
    <property type="entry name" value="Spore Coat Polysaccharide Biosynthesis Protein SpsA, Chain A"/>
    <property type="match status" value="1"/>
</dbReference>
<keyword evidence="3" id="KW-1185">Reference proteome</keyword>
<organism evidence="2 3">
    <name type="scientific">Undibacterium arcticum</name>
    <dbReference type="NCBI Taxonomy" id="1762892"/>
    <lineage>
        <taxon>Bacteria</taxon>
        <taxon>Pseudomonadati</taxon>
        <taxon>Pseudomonadota</taxon>
        <taxon>Betaproteobacteria</taxon>
        <taxon>Burkholderiales</taxon>
        <taxon>Oxalobacteraceae</taxon>
        <taxon>Undibacterium</taxon>
    </lineage>
</organism>
<keyword evidence="2" id="KW-0808">Transferase</keyword>
<dbReference type="SUPFAM" id="SSF53448">
    <property type="entry name" value="Nucleotide-diphospho-sugar transferases"/>
    <property type="match status" value="1"/>
</dbReference>
<keyword evidence="2" id="KW-0328">Glycosyltransferase</keyword>
<dbReference type="EMBL" id="JBHRTP010000105">
    <property type="protein sequence ID" value="MFC3111227.1"/>
    <property type="molecule type" value="Genomic_DNA"/>
</dbReference>
<dbReference type="Proteomes" id="UP001595530">
    <property type="component" value="Unassembled WGS sequence"/>
</dbReference>
<dbReference type="Pfam" id="PF10111">
    <property type="entry name" value="Glyco_tranf_2_2"/>
    <property type="match status" value="1"/>
</dbReference>
<dbReference type="GO" id="GO:0016757">
    <property type="term" value="F:glycosyltransferase activity"/>
    <property type="evidence" value="ECO:0007669"/>
    <property type="project" value="UniProtKB-KW"/>
</dbReference>
<reference evidence="3" key="1">
    <citation type="journal article" date="2019" name="Int. J. Syst. Evol. Microbiol.">
        <title>The Global Catalogue of Microorganisms (GCM) 10K type strain sequencing project: providing services to taxonomists for standard genome sequencing and annotation.</title>
        <authorList>
            <consortium name="The Broad Institute Genomics Platform"/>
            <consortium name="The Broad Institute Genome Sequencing Center for Infectious Disease"/>
            <person name="Wu L."/>
            <person name="Ma J."/>
        </authorList>
    </citation>
    <scope>NUCLEOTIDE SEQUENCE [LARGE SCALE GENOMIC DNA]</scope>
    <source>
        <strain evidence="3">KCTC 42986</strain>
    </source>
</reference>
<dbReference type="InterPro" id="IPR029044">
    <property type="entry name" value="Nucleotide-diphossugar_trans"/>
</dbReference>
<accession>A0ABV7FBZ4</accession>
<dbReference type="InterPro" id="IPR019290">
    <property type="entry name" value="GlycosylTrfase-like_prok"/>
</dbReference>